<evidence type="ECO:0000256" key="8">
    <source>
        <dbReference type="ARBA" id="ARBA00022989"/>
    </source>
</evidence>
<comment type="similarity">
    <text evidence="3 11">Belongs to the binding-protein-dependent transport system permease family. CysTW subfamily.</text>
</comment>
<gene>
    <name evidence="13" type="primary">modB</name>
    <name evidence="13" type="ORF">NLF92_04535</name>
</gene>
<keyword evidence="6 11" id="KW-0500">Molybdenum</keyword>
<protein>
    <recommendedName>
        <fullName evidence="11">Molybdenum transport system permease</fullName>
    </recommendedName>
</protein>
<dbReference type="AlphaFoldDB" id="A0AA41X1L4"/>
<dbReference type="EMBL" id="JANATA010000005">
    <property type="protein sequence ID" value="MCP3428207.1"/>
    <property type="molecule type" value="Genomic_DNA"/>
</dbReference>
<dbReference type="PROSITE" id="PS50928">
    <property type="entry name" value="ABC_TM1"/>
    <property type="match status" value="1"/>
</dbReference>
<feature type="transmembrane region" description="Helical" evidence="10">
    <location>
        <begin position="198"/>
        <end position="216"/>
    </location>
</feature>
<evidence type="ECO:0000256" key="1">
    <source>
        <dbReference type="ARBA" id="ARBA00002949"/>
    </source>
</evidence>
<evidence type="ECO:0000256" key="9">
    <source>
        <dbReference type="ARBA" id="ARBA00023136"/>
    </source>
</evidence>
<dbReference type="InterPro" id="IPR011867">
    <property type="entry name" value="ModB_ABC"/>
</dbReference>
<comment type="caution">
    <text evidence="13">The sequence shown here is derived from an EMBL/GenBank/DDBJ whole genome shotgun (WGS) entry which is preliminary data.</text>
</comment>
<dbReference type="InterPro" id="IPR000515">
    <property type="entry name" value="MetI-like"/>
</dbReference>
<dbReference type="GO" id="GO:0015098">
    <property type="term" value="F:molybdate ion transmembrane transporter activity"/>
    <property type="evidence" value="ECO:0007669"/>
    <property type="project" value="UniProtKB-UniRule"/>
</dbReference>
<evidence type="ECO:0000256" key="7">
    <source>
        <dbReference type="ARBA" id="ARBA00022692"/>
    </source>
</evidence>
<dbReference type="RefSeq" id="WP_254099400.1">
    <property type="nucleotide sequence ID" value="NZ_JANATA010000005.1"/>
</dbReference>
<feature type="transmembrane region" description="Helical" evidence="10">
    <location>
        <begin position="47"/>
        <end position="66"/>
    </location>
</feature>
<evidence type="ECO:0000256" key="5">
    <source>
        <dbReference type="ARBA" id="ARBA00022475"/>
    </source>
</evidence>
<dbReference type="PANTHER" id="PTHR30183">
    <property type="entry name" value="MOLYBDENUM TRANSPORT SYSTEM PERMEASE PROTEIN MODB"/>
    <property type="match status" value="1"/>
</dbReference>
<proteinExistence type="inferred from homology"/>
<dbReference type="PANTHER" id="PTHR30183:SF8">
    <property type="entry name" value="MOLYBDENUM TRANSPORT SYSTEM PERMEASE"/>
    <property type="match status" value="1"/>
</dbReference>
<keyword evidence="9 10" id="KW-0472">Membrane</keyword>
<evidence type="ECO:0000313" key="13">
    <source>
        <dbReference type="EMBL" id="MCP3428207.1"/>
    </source>
</evidence>
<feature type="transmembrane region" description="Helical" evidence="10">
    <location>
        <begin position="86"/>
        <end position="105"/>
    </location>
</feature>
<dbReference type="InterPro" id="IPR035906">
    <property type="entry name" value="MetI-like_sf"/>
</dbReference>
<evidence type="ECO:0000256" key="4">
    <source>
        <dbReference type="ARBA" id="ARBA00022448"/>
    </source>
</evidence>
<evidence type="ECO:0000259" key="12">
    <source>
        <dbReference type="PROSITE" id="PS50928"/>
    </source>
</evidence>
<evidence type="ECO:0000313" key="14">
    <source>
        <dbReference type="Proteomes" id="UP001165413"/>
    </source>
</evidence>
<evidence type="ECO:0000256" key="2">
    <source>
        <dbReference type="ARBA" id="ARBA00004651"/>
    </source>
</evidence>
<dbReference type="Proteomes" id="UP001165413">
    <property type="component" value="Unassembled WGS sequence"/>
</dbReference>
<feature type="transmembrane region" description="Helical" evidence="10">
    <location>
        <begin position="134"/>
        <end position="156"/>
    </location>
</feature>
<evidence type="ECO:0000256" key="3">
    <source>
        <dbReference type="ARBA" id="ARBA00007069"/>
    </source>
</evidence>
<dbReference type="NCBIfam" id="TIGR02141">
    <property type="entry name" value="modB_ABC"/>
    <property type="match status" value="1"/>
</dbReference>
<reference evidence="13" key="1">
    <citation type="submission" date="2022-07" db="EMBL/GenBank/DDBJ databases">
        <title>Characterization of the Novel Bacterium Alteromonas immobilis LMIT006 and Alteromonas gregis LMIT007.</title>
        <authorList>
            <person name="Lin X."/>
        </authorList>
    </citation>
    <scope>NUCLEOTIDE SEQUENCE</scope>
    <source>
        <strain evidence="13">LMIT007</strain>
    </source>
</reference>
<dbReference type="Pfam" id="PF00528">
    <property type="entry name" value="BPD_transp_1"/>
    <property type="match status" value="1"/>
</dbReference>
<feature type="transmembrane region" description="Helical" evidence="10">
    <location>
        <begin position="6"/>
        <end position="35"/>
    </location>
</feature>
<dbReference type="Gene3D" id="1.10.3720.10">
    <property type="entry name" value="MetI-like"/>
    <property type="match status" value="1"/>
</dbReference>
<accession>A0AA41X1L4</accession>
<feature type="domain" description="ABC transmembrane type-1" evidence="12">
    <location>
        <begin position="9"/>
        <end position="213"/>
    </location>
</feature>
<keyword evidence="4 10" id="KW-0813">Transport</keyword>
<dbReference type="GO" id="GO:0005886">
    <property type="term" value="C:plasma membrane"/>
    <property type="evidence" value="ECO:0007669"/>
    <property type="project" value="UniProtKB-SubCell"/>
</dbReference>
<keyword evidence="5" id="KW-1003">Cell membrane</keyword>
<keyword evidence="8 10" id="KW-1133">Transmembrane helix</keyword>
<dbReference type="SUPFAM" id="SSF161098">
    <property type="entry name" value="MetI-like"/>
    <property type="match status" value="1"/>
</dbReference>
<keyword evidence="14" id="KW-1185">Reference proteome</keyword>
<keyword evidence="7 10" id="KW-0812">Transmembrane</keyword>
<organism evidence="13 14">
    <name type="scientific">Opacimonas viscosa</name>
    <dbReference type="NCBI Taxonomy" id="2961944"/>
    <lineage>
        <taxon>Bacteria</taxon>
        <taxon>Pseudomonadati</taxon>
        <taxon>Pseudomonadota</taxon>
        <taxon>Gammaproteobacteria</taxon>
        <taxon>Alteromonadales</taxon>
        <taxon>Alteromonadaceae</taxon>
        <taxon>Opacimonas</taxon>
    </lineage>
</organism>
<sequence length="225" mass="24761">MTSSTLLALTVSMSLATLTVLILLVICIPTAWWLAHYQGKAKPFWQTLITLPLVLPPTVLGFYLLLAFAPNAPLGQLWQSLTGTNLAFSFSGILLGSLIYSLPFVMQPLINEFQQVGKTYQQLFETLGVPRWRAFFLLVLPVCRGSLITASTLGFAHTLGEFGLILLIGGNIPGETRVLSVELYNQIMLLDYASAHQSALLLLGFSAISLLLLYWLSPKHQILKV</sequence>
<evidence type="ECO:0000256" key="6">
    <source>
        <dbReference type="ARBA" id="ARBA00022505"/>
    </source>
</evidence>
<comment type="function">
    <text evidence="1 11">Part of the binding-protein-dependent transport system for molybdenum; probably responsible for the translocation of the substrate across the membrane.</text>
</comment>
<evidence type="ECO:0000256" key="11">
    <source>
        <dbReference type="RuleBase" id="RU365097"/>
    </source>
</evidence>
<keyword evidence="11" id="KW-0997">Cell inner membrane</keyword>
<comment type="subcellular location">
    <subcellularLocation>
        <location evidence="11">Cell inner membrane</location>
        <topology evidence="11">Multi-pass membrane protein</topology>
    </subcellularLocation>
    <subcellularLocation>
        <location evidence="2 10">Cell membrane</location>
        <topology evidence="2 10">Multi-pass membrane protein</topology>
    </subcellularLocation>
</comment>
<name>A0AA41X1L4_9ALTE</name>
<evidence type="ECO:0000256" key="10">
    <source>
        <dbReference type="RuleBase" id="RU363032"/>
    </source>
</evidence>
<dbReference type="CDD" id="cd06261">
    <property type="entry name" value="TM_PBP2"/>
    <property type="match status" value="1"/>
</dbReference>